<protein>
    <submittedName>
        <fullName evidence="1">Uncharacterized protein</fullName>
    </submittedName>
</protein>
<organism evidence="1 2">
    <name type="scientific">Corchorus capsularis</name>
    <name type="common">Jute</name>
    <dbReference type="NCBI Taxonomy" id="210143"/>
    <lineage>
        <taxon>Eukaryota</taxon>
        <taxon>Viridiplantae</taxon>
        <taxon>Streptophyta</taxon>
        <taxon>Embryophyta</taxon>
        <taxon>Tracheophyta</taxon>
        <taxon>Spermatophyta</taxon>
        <taxon>Magnoliopsida</taxon>
        <taxon>eudicotyledons</taxon>
        <taxon>Gunneridae</taxon>
        <taxon>Pentapetalae</taxon>
        <taxon>rosids</taxon>
        <taxon>malvids</taxon>
        <taxon>Malvales</taxon>
        <taxon>Malvaceae</taxon>
        <taxon>Grewioideae</taxon>
        <taxon>Apeibeae</taxon>
        <taxon>Corchorus</taxon>
    </lineage>
</organism>
<gene>
    <name evidence="1" type="ORF">CCACVL1_28402</name>
</gene>
<name>A0A1R3G6R2_COCAP</name>
<proteinExistence type="predicted"/>
<keyword evidence="2" id="KW-1185">Reference proteome</keyword>
<sequence length="666" mass="74392">MEQSGAKRQRVSTPTPKTLTLAVELAASIPDAHHPSDSDSAADLAQVSDSPNPKAVFQVPNYPIVMPIVLEPGIDTSTSNPTAFHPASDFTVSDLKKINDSFRLSLLLVDELIQDPDCCRALFQDPNYPKVMSLLKGEPDRSEFHQKRIGWWIQNDNLPQPRPFCSSNVSSKKLIPESGAKSQRVSTLTPKALALAVELAASIPDSAADLAQIDDSIRLSLLLVDELIQQSIRRRAVFREPNYPKVISLLVGEADRSEFHKKRIGWWIQNDNLPEESLKMIVHLKCDCGAEGCVYLYNDGEFIFKQDTITASRSEKFAYFATHCSCGSKVSSCGIFQDSDDVDYVKDVYAIWLLEHELGNSIQYPDCSNPREVFQEPSYPNVISLFGGEPVRSVFDEETIGWWIQKKDLPKDDLKMVVRLKCYCGVEGCVYWYNDGGFSWSQVTLSVVRSRMCVYFATLCSCGSRVSQCGIVREALPVDPAAPIPTAWSSYADLPAFNFKATDLALLNDADIFNVLLLLEGLYDPYEYDKITDVPHPNPKAVFCEPGYPRVITLGEDAPARSEFHNETIGWWIQKSELAEDLKMIVHLKCNCGAKGSVTWFNDGKFKLSQGDDKLSVILSRKDKISAVLSRKVAYFASSYMCGSHITDCGIARDKSIAISLYYERR</sequence>
<dbReference type="Gramene" id="OMO53710">
    <property type="protein sequence ID" value="OMO53710"/>
    <property type="gene ID" value="CCACVL1_28402"/>
</dbReference>
<evidence type="ECO:0000313" key="2">
    <source>
        <dbReference type="Proteomes" id="UP000188268"/>
    </source>
</evidence>
<reference evidence="1 2" key="1">
    <citation type="submission" date="2013-09" db="EMBL/GenBank/DDBJ databases">
        <title>Corchorus capsularis genome sequencing.</title>
        <authorList>
            <person name="Alam M."/>
            <person name="Haque M.S."/>
            <person name="Islam M.S."/>
            <person name="Emdad E.M."/>
            <person name="Islam M.M."/>
            <person name="Ahmed B."/>
            <person name="Halim A."/>
            <person name="Hossen Q.M.M."/>
            <person name="Hossain M.Z."/>
            <person name="Ahmed R."/>
            <person name="Khan M.M."/>
            <person name="Islam R."/>
            <person name="Rashid M.M."/>
            <person name="Khan S.A."/>
            <person name="Rahman M.S."/>
            <person name="Alam M."/>
        </authorList>
    </citation>
    <scope>NUCLEOTIDE SEQUENCE [LARGE SCALE GENOMIC DNA]</scope>
    <source>
        <strain evidence="2">cv. CVL-1</strain>
        <tissue evidence="1">Whole seedling</tissue>
    </source>
</reference>
<accession>A0A1R3G6R2</accession>
<dbReference type="EMBL" id="AWWV01015144">
    <property type="protein sequence ID" value="OMO53710.1"/>
    <property type="molecule type" value="Genomic_DNA"/>
</dbReference>
<comment type="caution">
    <text evidence="1">The sequence shown here is derived from an EMBL/GenBank/DDBJ whole genome shotgun (WGS) entry which is preliminary data.</text>
</comment>
<evidence type="ECO:0000313" key="1">
    <source>
        <dbReference type="EMBL" id="OMO53710.1"/>
    </source>
</evidence>
<dbReference type="AlphaFoldDB" id="A0A1R3G6R2"/>
<dbReference type="Proteomes" id="UP000188268">
    <property type="component" value="Unassembled WGS sequence"/>
</dbReference>